<keyword evidence="2" id="KW-1185">Reference proteome</keyword>
<evidence type="ECO:0000313" key="2">
    <source>
        <dbReference type="Proteomes" id="UP000254764"/>
    </source>
</evidence>
<dbReference type="AlphaFoldDB" id="A0A376AHQ1"/>
<name>A0A376AHQ1_9HYPH</name>
<protein>
    <submittedName>
        <fullName evidence="1">Uncharacterized protein</fullName>
    </submittedName>
</protein>
<dbReference type="Proteomes" id="UP000254764">
    <property type="component" value="Unassembled WGS sequence"/>
</dbReference>
<proteinExistence type="predicted"/>
<reference evidence="2" key="1">
    <citation type="submission" date="2018-07" db="EMBL/GenBank/DDBJ databases">
        <authorList>
            <person name="Peiro R."/>
            <person name="Begona"/>
            <person name="Cbmso G."/>
            <person name="Lopez M."/>
            <person name="Gonzalez S."/>
        </authorList>
    </citation>
    <scope>NUCLEOTIDE SEQUENCE [LARGE SCALE GENOMIC DNA]</scope>
</reference>
<accession>A0A376AHQ1</accession>
<gene>
    <name evidence="1" type="ORF">RHIZ70_3023</name>
</gene>
<evidence type="ECO:0000313" key="1">
    <source>
        <dbReference type="EMBL" id="SSC67315.1"/>
    </source>
</evidence>
<dbReference type="EMBL" id="UEYP01000042">
    <property type="protein sequence ID" value="SSC67315.1"/>
    <property type="molecule type" value="Genomic_DNA"/>
</dbReference>
<organism evidence="1 2">
    <name type="scientific">Ciceribacter selenitireducens ATCC BAA-1503</name>
    <dbReference type="NCBI Taxonomy" id="1336235"/>
    <lineage>
        <taxon>Bacteria</taxon>
        <taxon>Pseudomonadati</taxon>
        <taxon>Pseudomonadota</taxon>
        <taxon>Alphaproteobacteria</taxon>
        <taxon>Hyphomicrobiales</taxon>
        <taxon>Rhizobiaceae</taxon>
        <taxon>Ciceribacter</taxon>
    </lineage>
</organism>
<sequence>MGHEGFEFWLQIFGECPEYLVHGVPNYHSNARLLLRAQRFSNEGTNTLV</sequence>